<dbReference type="InterPro" id="IPR001680">
    <property type="entry name" value="WD40_rpt"/>
</dbReference>
<protein>
    <recommendedName>
        <fullName evidence="8">Anaphase-promoting complex subunit 4 WD40 domain-containing protein</fullName>
    </recommendedName>
</protein>
<comment type="caution">
    <text evidence="6">The sequence shown here is derived from an EMBL/GenBank/DDBJ whole genome shotgun (WGS) entry which is preliminary data.</text>
</comment>
<keyword evidence="2" id="KW-0853">WD repeat</keyword>
<gene>
    <name evidence="6" type="ORF">Tsubulata_042181</name>
</gene>
<dbReference type="Proteomes" id="UP001141552">
    <property type="component" value="Unassembled WGS sequence"/>
</dbReference>
<dbReference type="Pfam" id="PF21032">
    <property type="entry name" value="PROPPIN"/>
    <property type="match status" value="1"/>
</dbReference>
<proteinExistence type="inferred from homology"/>
<name>A0A9Q0JLM4_9ROSI</name>
<dbReference type="OrthoDB" id="1667587at2759"/>
<dbReference type="InterPro" id="IPR048720">
    <property type="entry name" value="PROPPIN"/>
</dbReference>
<dbReference type="SUPFAM" id="SSF50978">
    <property type="entry name" value="WD40 repeat-like"/>
    <property type="match status" value="1"/>
</dbReference>
<organism evidence="6 7">
    <name type="scientific">Turnera subulata</name>
    <dbReference type="NCBI Taxonomy" id="218843"/>
    <lineage>
        <taxon>Eukaryota</taxon>
        <taxon>Viridiplantae</taxon>
        <taxon>Streptophyta</taxon>
        <taxon>Embryophyta</taxon>
        <taxon>Tracheophyta</taxon>
        <taxon>Spermatophyta</taxon>
        <taxon>Magnoliopsida</taxon>
        <taxon>eudicotyledons</taxon>
        <taxon>Gunneridae</taxon>
        <taxon>Pentapetalae</taxon>
        <taxon>rosids</taxon>
        <taxon>fabids</taxon>
        <taxon>Malpighiales</taxon>
        <taxon>Passifloraceae</taxon>
        <taxon>Turnera</taxon>
    </lineage>
</organism>
<comment type="similarity">
    <text evidence="4">Belongs to the WD repeat PROPPIN family.</text>
</comment>
<evidence type="ECO:0000256" key="5">
    <source>
        <dbReference type="SAM" id="MobiDB-lite"/>
    </source>
</evidence>
<sequence length="381" mass="41409">MAPPNSASTPPSSSTSTSAISAAMQPTSSSSPPYHLSFNQDSSRFSAALQTGFRIYTATNPFKSRNFTDAATGTGAGVRLVAMLFSTNVFCIVKAEVPNKVFYWNGVSSNTSLPDPSGELSFRSPVKNVKLRNGVIVVCLLQKVFVYNMANFTVLGSFETQVNPKGLCDVSQAKELMVVVSLGLMKGMLNIQNYSGSKKTRNVIKAHDSEIACLSLTIDGRLVATASSKGTLVRVFNTLDGTLLREVRRGSDRAEIHCLAFSHDAEWLGVTSSKGTVHVFGLGIDQGKMVVRNNIDAGLEHSSSLSILKGVLPKYFSSQWSVAQFRLPEGLQHFVAFGPLNTIMIIGMDGSFYLCEYDQVNGGPMFQREYGNFLHDKFLKH</sequence>
<accession>A0A9Q0JLM4</accession>
<keyword evidence="3" id="KW-0677">Repeat</keyword>
<evidence type="ECO:0000313" key="6">
    <source>
        <dbReference type="EMBL" id="KAJ4846298.1"/>
    </source>
</evidence>
<feature type="region of interest" description="Disordered" evidence="5">
    <location>
        <begin position="1"/>
        <end position="35"/>
    </location>
</feature>
<evidence type="ECO:0008006" key="8">
    <source>
        <dbReference type="Google" id="ProtNLM"/>
    </source>
</evidence>
<evidence type="ECO:0000256" key="4">
    <source>
        <dbReference type="ARBA" id="ARBA00025740"/>
    </source>
</evidence>
<keyword evidence="7" id="KW-1185">Reference proteome</keyword>
<reference evidence="6" key="2">
    <citation type="journal article" date="2023" name="Plants (Basel)">
        <title>Annotation of the Turnera subulata (Passifloraceae) Draft Genome Reveals the S-Locus Evolved after the Divergence of Turneroideae from Passifloroideae in a Stepwise Manner.</title>
        <authorList>
            <person name="Henning P.M."/>
            <person name="Roalson E.H."/>
            <person name="Mir W."/>
            <person name="McCubbin A.G."/>
            <person name="Shore J.S."/>
        </authorList>
    </citation>
    <scope>NUCLEOTIDE SEQUENCE</scope>
    <source>
        <strain evidence="6">F60SS</strain>
    </source>
</reference>
<evidence type="ECO:0000256" key="2">
    <source>
        <dbReference type="ARBA" id="ARBA00022574"/>
    </source>
</evidence>
<dbReference type="PANTHER" id="PTHR11227">
    <property type="entry name" value="WD-REPEAT PROTEIN INTERACTING WITH PHOSPHOINOSIDES WIPI -RELATED"/>
    <property type="match status" value="1"/>
</dbReference>
<evidence type="ECO:0000256" key="3">
    <source>
        <dbReference type="ARBA" id="ARBA00022737"/>
    </source>
</evidence>
<reference evidence="6" key="1">
    <citation type="submission" date="2022-02" db="EMBL/GenBank/DDBJ databases">
        <authorList>
            <person name="Henning P.M."/>
            <person name="McCubbin A.G."/>
            <person name="Shore J.S."/>
        </authorList>
    </citation>
    <scope>NUCLEOTIDE SEQUENCE</scope>
    <source>
        <strain evidence="6">F60SS</strain>
        <tissue evidence="6">Leaves</tissue>
    </source>
</reference>
<feature type="compositionally biased region" description="Polar residues" evidence="5">
    <location>
        <begin position="24"/>
        <end position="35"/>
    </location>
</feature>
<dbReference type="EMBL" id="JAKUCV010001457">
    <property type="protein sequence ID" value="KAJ4846298.1"/>
    <property type="molecule type" value="Genomic_DNA"/>
</dbReference>
<dbReference type="GO" id="GO:0034045">
    <property type="term" value="C:phagophore assembly site membrane"/>
    <property type="evidence" value="ECO:0007669"/>
    <property type="project" value="UniProtKB-SubCell"/>
</dbReference>
<evidence type="ECO:0000256" key="1">
    <source>
        <dbReference type="ARBA" id="ARBA00004623"/>
    </source>
</evidence>
<comment type="subcellular location">
    <subcellularLocation>
        <location evidence="1">Preautophagosomal structure membrane</location>
        <topology evidence="1">Peripheral membrane protein</topology>
    </subcellularLocation>
</comment>
<dbReference type="Gene3D" id="2.130.10.10">
    <property type="entry name" value="YVTN repeat-like/Quinoprotein amine dehydrogenase"/>
    <property type="match status" value="1"/>
</dbReference>
<evidence type="ECO:0000313" key="7">
    <source>
        <dbReference type="Proteomes" id="UP001141552"/>
    </source>
</evidence>
<dbReference type="AlphaFoldDB" id="A0A9Q0JLM4"/>
<dbReference type="InterPro" id="IPR036322">
    <property type="entry name" value="WD40_repeat_dom_sf"/>
</dbReference>
<dbReference type="SMART" id="SM00320">
    <property type="entry name" value="WD40"/>
    <property type="match status" value="2"/>
</dbReference>
<feature type="compositionally biased region" description="Low complexity" evidence="5">
    <location>
        <begin position="1"/>
        <end position="23"/>
    </location>
</feature>
<dbReference type="InterPro" id="IPR015943">
    <property type="entry name" value="WD40/YVTN_repeat-like_dom_sf"/>
</dbReference>